<evidence type="ECO:0000313" key="3">
    <source>
        <dbReference type="Proteomes" id="UP000315295"/>
    </source>
</evidence>
<protein>
    <submittedName>
        <fullName evidence="2">Uncharacterized protein</fullName>
    </submittedName>
</protein>
<keyword evidence="3" id="KW-1185">Reference proteome</keyword>
<organism evidence="2 3">
    <name type="scientific">Malus baccata</name>
    <name type="common">Siberian crab apple</name>
    <name type="synonym">Pyrus baccata</name>
    <dbReference type="NCBI Taxonomy" id="106549"/>
    <lineage>
        <taxon>Eukaryota</taxon>
        <taxon>Viridiplantae</taxon>
        <taxon>Streptophyta</taxon>
        <taxon>Embryophyta</taxon>
        <taxon>Tracheophyta</taxon>
        <taxon>Spermatophyta</taxon>
        <taxon>Magnoliopsida</taxon>
        <taxon>eudicotyledons</taxon>
        <taxon>Gunneridae</taxon>
        <taxon>Pentapetalae</taxon>
        <taxon>rosids</taxon>
        <taxon>fabids</taxon>
        <taxon>Rosales</taxon>
        <taxon>Rosaceae</taxon>
        <taxon>Amygdaloideae</taxon>
        <taxon>Maleae</taxon>
        <taxon>Malus</taxon>
    </lineage>
</organism>
<evidence type="ECO:0000256" key="1">
    <source>
        <dbReference type="SAM" id="MobiDB-lite"/>
    </source>
</evidence>
<name>A0A540MYE2_MALBA</name>
<sequence>MAESAADAMENMELENEDCDETFKMPLTSPTPSHSVGTSNASQPVRKMKRNKNDVDANIVAVIREG</sequence>
<accession>A0A540MYE2</accession>
<dbReference type="AlphaFoldDB" id="A0A540MYE2"/>
<comment type="caution">
    <text evidence="2">The sequence shown here is derived from an EMBL/GenBank/DDBJ whole genome shotgun (WGS) entry which is preliminary data.</text>
</comment>
<gene>
    <name evidence="2" type="ORF">C1H46_010609</name>
</gene>
<evidence type="ECO:0000313" key="2">
    <source>
        <dbReference type="EMBL" id="TQE03802.1"/>
    </source>
</evidence>
<feature type="compositionally biased region" description="Polar residues" evidence="1">
    <location>
        <begin position="28"/>
        <end position="43"/>
    </location>
</feature>
<feature type="region of interest" description="Disordered" evidence="1">
    <location>
        <begin position="22"/>
        <end position="53"/>
    </location>
</feature>
<proteinExistence type="predicted"/>
<reference evidence="2 3" key="1">
    <citation type="journal article" date="2019" name="G3 (Bethesda)">
        <title>Sequencing of a Wild Apple (Malus baccata) Genome Unravels the Differences Between Cultivated and Wild Apple Species Regarding Disease Resistance and Cold Tolerance.</title>
        <authorList>
            <person name="Chen X."/>
        </authorList>
    </citation>
    <scope>NUCLEOTIDE SEQUENCE [LARGE SCALE GENOMIC DNA]</scope>
    <source>
        <strain evidence="3">cv. Shandingzi</strain>
        <tissue evidence="2">Leaves</tissue>
    </source>
</reference>
<dbReference type="Proteomes" id="UP000315295">
    <property type="component" value="Unassembled WGS sequence"/>
</dbReference>
<dbReference type="EMBL" id="VIEB01000150">
    <property type="protein sequence ID" value="TQE03802.1"/>
    <property type="molecule type" value="Genomic_DNA"/>
</dbReference>